<reference evidence="2" key="1">
    <citation type="submission" date="2008-12" db="EMBL/GenBank/DDBJ databases">
        <title>Annotation of Streptomyces ghanaensis ATCC 14672.</title>
        <authorList>
            <consortium name="The Broad Institute Genome Sequencing Platform"/>
            <consortium name="Broad Institute Microbial Sequencing Center"/>
            <person name="Fischbach M."/>
            <person name="Ward D."/>
            <person name="Young S."/>
            <person name="Kodira C.D."/>
            <person name="Zeng Q."/>
            <person name="Koehrsen M."/>
            <person name="Godfrey P."/>
            <person name="Alvarado L."/>
            <person name="Berlin A.M."/>
            <person name="Borenstein D."/>
            <person name="Chen Z."/>
            <person name="Engels R."/>
            <person name="Freedman E."/>
            <person name="Gellesch M."/>
            <person name="Goldberg J."/>
            <person name="Griggs A."/>
            <person name="Gujja S."/>
            <person name="Heiman D.I."/>
            <person name="Hepburn T.A."/>
            <person name="Howarth C."/>
            <person name="Jen D."/>
            <person name="Larson L."/>
            <person name="Lewis B."/>
            <person name="Mehta T."/>
            <person name="Park D."/>
            <person name="Pearson M."/>
            <person name="Roberts A."/>
            <person name="Saif S."/>
            <person name="Shea T.D."/>
            <person name="Shenoy N."/>
            <person name="Sisk P."/>
            <person name="Stolte C."/>
            <person name="Sykes S.N."/>
            <person name="Walk T."/>
            <person name="White J."/>
            <person name="Yandava C."/>
            <person name="Straight P."/>
            <person name="Clardy J."/>
            <person name="Hung D."/>
            <person name="Kolter R."/>
            <person name="Mekalanos J."/>
            <person name="Walker S."/>
            <person name="Walsh C.T."/>
            <person name="Wieland B.L.C."/>
            <person name="Ilzarbe M."/>
            <person name="Galagan J."/>
            <person name="Nusbaum C."/>
            <person name="Birren B."/>
        </authorList>
    </citation>
    <scope>NUCLEOTIDE SEQUENCE [LARGE SCALE GENOMIC DNA]</scope>
    <source>
        <strain evidence="2">ATCC 14672 / DSM 40746 / JCM 4963 / KCTC 9882 / NRRL B-12104 / FH 1290</strain>
    </source>
</reference>
<dbReference type="EMBL" id="DS999641">
    <property type="protein sequence ID" value="EFE66243.2"/>
    <property type="molecule type" value="Genomic_DNA"/>
</dbReference>
<name>D6A925_STRV1</name>
<evidence type="ECO:0000313" key="1">
    <source>
        <dbReference type="EMBL" id="EFE66243.2"/>
    </source>
</evidence>
<dbReference type="AlphaFoldDB" id="D6A925"/>
<sequence>MDAADLTQVALIGDTGAASAAFQTAALLAHAEDDRTVAGKVGLVTSVDRTGTVGCALLRLR</sequence>
<accession>D6A925</accession>
<proteinExistence type="predicted"/>
<dbReference type="Proteomes" id="UP000003824">
    <property type="component" value="Unassembled WGS sequence"/>
</dbReference>
<gene>
    <name evidence="1" type="ORF">SSFG_01496</name>
</gene>
<organism evidence="1 2">
    <name type="scientific">Streptomyces viridosporus (strain ATCC 14672 / DSM 40746 / JCM 4963 / KCTC 9882 / NRRL B-12104 / FH 1290)</name>
    <name type="common">Streptomyces ghanaensis</name>
    <dbReference type="NCBI Taxonomy" id="566461"/>
    <lineage>
        <taxon>Bacteria</taxon>
        <taxon>Bacillati</taxon>
        <taxon>Actinomycetota</taxon>
        <taxon>Actinomycetes</taxon>
        <taxon>Kitasatosporales</taxon>
        <taxon>Streptomycetaceae</taxon>
        <taxon>Streptomyces</taxon>
    </lineage>
</organism>
<evidence type="ECO:0000313" key="2">
    <source>
        <dbReference type="Proteomes" id="UP000003824"/>
    </source>
</evidence>
<protein>
    <submittedName>
        <fullName evidence="1">Predicted protein</fullName>
    </submittedName>
</protein>